<dbReference type="VEuPathDB" id="FungiDB:MGG_07158"/>
<dbReference type="Proteomes" id="UP000009058">
    <property type="component" value="Chromosome 2"/>
</dbReference>
<dbReference type="InterPro" id="IPR055936">
    <property type="entry name" value="DUF7514"/>
</dbReference>
<feature type="domain" description="DUF7514" evidence="2">
    <location>
        <begin position="168"/>
        <end position="339"/>
    </location>
</feature>
<reference key="2">
    <citation type="submission" date="2011-05" db="EMBL/GenBank/DDBJ databases">
        <title>The Genome Sequence of Magnaporthe oryzae 70-15.</title>
        <authorList>
            <consortium name="The Broad Institute Genome Sequencing Platform"/>
            <person name="Ma L.-J."/>
            <person name="Dead R."/>
            <person name="Young S.K."/>
            <person name="Zeng Q."/>
            <person name="Gargeya S."/>
            <person name="Fitzgerald M."/>
            <person name="Haas B."/>
            <person name="Abouelleil A."/>
            <person name="Alvarado L."/>
            <person name="Arachchi H.M."/>
            <person name="Berlin A."/>
            <person name="Brown A."/>
            <person name="Chapman S.B."/>
            <person name="Chen Z."/>
            <person name="Dunbar C."/>
            <person name="Freedman E."/>
            <person name="Gearin G."/>
            <person name="Gellesch M."/>
            <person name="Goldberg J."/>
            <person name="Griggs A."/>
            <person name="Gujja S."/>
            <person name="Heiman D."/>
            <person name="Howarth C."/>
            <person name="Larson L."/>
            <person name="Lui A."/>
            <person name="MacDonald P.J.P."/>
            <person name="Mehta T."/>
            <person name="Montmayeur A."/>
            <person name="Murphy C."/>
            <person name="Neiman D."/>
            <person name="Pearson M."/>
            <person name="Priest M."/>
            <person name="Roberts A."/>
            <person name="Saif S."/>
            <person name="Shea T."/>
            <person name="Shenoy N."/>
            <person name="Sisk P."/>
            <person name="Stolte C."/>
            <person name="Sykes S."/>
            <person name="Yandava C."/>
            <person name="Wortman J."/>
            <person name="Nusbaum C."/>
            <person name="Birren B."/>
        </authorList>
    </citation>
    <scope>NUCLEOTIDE SEQUENCE</scope>
    <source>
        <strain>70-15</strain>
    </source>
</reference>
<dbReference type="STRING" id="242507.G4MTJ1"/>
<keyword evidence="4" id="KW-1185">Reference proteome</keyword>
<dbReference type="OrthoDB" id="5413703at2759"/>
<gene>
    <name evidence="3" type="ORF">MGG_07158</name>
</gene>
<protein>
    <recommendedName>
        <fullName evidence="2">DUF7514 domain-containing protein</fullName>
    </recommendedName>
</protein>
<name>G4MTJ1_PYRO7</name>
<feature type="compositionally biased region" description="Polar residues" evidence="1">
    <location>
        <begin position="397"/>
        <end position="406"/>
    </location>
</feature>
<proteinExistence type="predicted"/>
<feature type="region of interest" description="Disordered" evidence="1">
    <location>
        <begin position="520"/>
        <end position="600"/>
    </location>
</feature>
<dbReference type="PANTHER" id="PTHR39611:SF1">
    <property type="entry name" value="HYDROXYPROLINE-RICH GLYCOPROTEIN DZ-HRGP"/>
    <property type="match status" value="1"/>
</dbReference>
<evidence type="ECO:0000313" key="3">
    <source>
        <dbReference type="EMBL" id="EHA55549.1"/>
    </source>
</evidence>
<dbReference type="InParanoid" id="G4MTJ1"/>
<evidence type="ECO:0000256" key="1">
    <source>
        <dbReference type="SAM" id="MobiDB-lite"/>
    </source>
</evidence>
<sequence>MSSTGASIMAAHTGEGTSVVCSRHGISYVEEIISAEVDEKSAKTTTPSSTAPNSPPPRPPKMLAGESDAGSPDRSDMLVVSAEKLREIMRQEIANVLKPPLPQTAYGVNAFTAVSPLLPLASRPSAADTPLKTYDKFGRWPWSGFNNEQGPAETAASLEPSLSDERWGVLFDATGSPTKRADELLKSIADHIVLEYEPQQSIVITPEKLCLFYGQHRLPVEIFPFTKIFDASITTSFVHDRIADLYDDLGCQYHLTQKDARSRPSIPALTPRGFSRWLLVNLRAYPNEEFQRLSDVVVTIPVSITNTHDGKLERMPRKISRHILPRNPDINARKLLDEALDDFIEDTVPVSPSTPAHLGLSPIAPSFTGRSLLKPQVSPNSSVLRYTPTYMHPGQETVGSTASSPTDCGESSYWPRQAQADEQRVARHHSLPVGIAFQAQLPPPPVGNTIQRSPDSRRYSHSAVALTQGKPLVGGSSQGSHLRDTNSFLSIAGTYAPPSVECALPALSIAQLATIRDRSPWREREKQYYGAPNQTTNPLAILESKSGDAQPGRSGSYRRAEPKQERDLNWSQAEPSVRLSSLQRRPMAAPGVNDTKGGPT</sequence>
<feature type="compositionally biased region" description="Low complexity" evidence="1">
    <location>
        <begin position="43"/>
        <end position="52"/>
    </location>
</feature>
<feature type="compositionally biased region" description="Basic and acidic residues" evidence="1">
    <location>
        <begin position="558"/>
        <end position="568"/>
    </location>
</feature>
<evidence type="ECO:0000259" key="2">
    <source>
        <dbReference type="Pfam" id="PF24355"/>
    </source>
</evidence>
<dbReference type="eggNOG" id="ENOG502S6DG">
    <property type="taxonomic scope" value="Eukaryota"/>
</dbReference>
<feature type="region of interest" description="Disordered" evidence="1">
    <location>
        <begin position="392"/>
        <end position="411"/>
    </location>
</feature>
<dbReference type="KEGG" id="mgr:MGG_07158"/>
<dbReference type="PANTHER" id="PTHR39611">
    <property type="entry name" value="HYDROXYPROLINE-RICH GLYCOPROTEIN DZ-HRGP-RELATED"/>
    <property type="match status" value="1"/>
</dbReference>
<organism evidence="3 4">
    <name type="scientific">Pyricularia oryzae (strain 70-15 / ATCC MYA-4617 / FGSC 8958)</name>
    <name type="common">Rice blast fungus</name>
    <name type="synonym">Magnaporthe oryzae</name>
    <dbReference type="NCBI Taxonomy" id="242507"/>
    <lineage>
        <taxon>Eukaryota</taxon>
        <taxon>Fungi</taxon>
        <taxon>Dikarya</taxon>
        <taxon>Ascomycota</taxon>
        <taxon>Pezizomycotina</taxon>
        <taxon>Sordariomycetes</taxon>
        <taxon>Sordariomycetidae</taxon>
        <taxon>Magnaporthales</taxon>
        <taxon>Pyriculariaceae</taxon>
        <taxon>Pyricularia</taxon>
    </lineage>
</organism>
<evidence type="ECO:0000313" key="4">
    <source>
        <dbReference type="Proteomes" id="UP000009058"/>
    </source>
</evidence>
<dbReference type="Pfam" id="PF24355">
    <property type="entry name" value="DUF7514"/>
    <property type="match status" value="1"/>
</dbReference>
<feature type="compositionally biased region" description="Polar residues" evidence="1">
    <location>
        <begin position="569"/>
        <end position="583"/>
    </location>
</feature>
<accession>G4MTJ1</accession>
<dbReference type="AlphaFoldDB" id="G4MTJ1"/>
<dbReference type="EMBL" id="CM001232">
    <property type="protein sequence ID" value="EHA55549.1"/>
    <property type="molecule type" value="Genomic_DNA"/>
</dbReference>
<dbReference type="HOGENOM" id="CLU_454970_0_0_1"/>
<reference evidence="3 4" key="1">
    <citation type="journal article" date="2005" name="Nature">
        <title>The genome sequence of the rice blast fungus Magnaporthe grisea.</title>
        <authorList>
            <person name="Dean R.A."/>
            <person name="Talbot N.J."/>
            <person name="Ebbole D.J."/>
            <person name="Farman M.L."/>
            <person name="Mitchell T.K."/>
            <person name="Orbach M.J."/>
            <person name="Thon M."/>
            <person name="Kulkarni R."/>
            <person name="Xu J.R."/>
            <person name="Pan H."/>
            <person name="Read N.D."/>
            <person name="Lee Y.H."/>
            <person name="Carbone I."/>
            <person name="Brown D."/>
            <person name="Oh Y.Y."/>
            <person name="Donofrio N."/>
            <person name="Jeong J.S."/>
            <person name="Soanes D.M."/>
            <person name="Djonovic S."/>
            <person name="Kolomiets E."/>
            <person name="Rehmeyer C."/>
            <person name="Li W."/>
            <person name="Harding M."/>
            <person name="Kim S."/>
            <person name="Lebrun M.H."/>
            <person name="Bohnert H."/>
            <person name="Coughlan S."/>
            <person name="Butler J."/>
            <person name="Calvo S."/>
            <person name="Ma L.J."/>
            <person name="Nicol R."/>
            <person name="Purcell S."/>
            <person name="Nusbaum C."/>
            <person name="Galagan J.E."/>
            <person name="Birren B.W."/>
        </authorList>
    </citation>
    <scope>NUCLEOTIDE SEQUENCE [LARGE SCALE GENOMIC DNA]</scope>
    <source>
        <strain evidence="4">70-15 / ATCC MYA-4617 / FGSC 8958</strain>
    </source>
</reference>
<feature type="region of interest" description="Disordered" evidence="1">
    <location>
        <begin position="37"/>
        <end position="75"/>
    </location>
</feature>
<dbReference type="RefSeq" id="XP_003715356.1">
    <property type="nucleotide sequence ID" value="XM_003715308.1"/>
</dbReference>
<dbReference type="GeneID" id="2683141"/>